<dbReference type="GO" id="GO:0000976">
    <property type="term" value="F:transcription cis-regulatory region binding"/>
    <property type="evidence" value="ECO:0007669"/>
    <property type="project" value="TreeGrafter"/>
</dbReference>
<dbReference type="EMBL" id="VNIQ01000012">
    <property type="protein sequence ID" value="TYQ00715.1"/>
    <property type="molecule type" value="Genomic_DNA"/>
</dbReference>
<protein>
    <submittedName>
        <fullName evidence="4">TetR family transcriptional regulator</fullName>
    </submittedName>
</protein>
<gene>
    <name evidence="4" type="ORF">FNL38_1129</name>
</gene>
<proteinExistence type="predicted"/>
<evidence type="ECO:0000256" key="2">
    <source>
        <dbReference type="PROSITE-ProRule" id="PRU00335"/>
    </source>
</evidence>
<name>A0A652YHJ5_NOCGL</name>
<dbReference type="PROSITE" id="PS50977">
    <property type="entry name" value="HTH_TETR_2"/>
    <property type="match status" value="1"/>
</dbReference>
<organism evidence="4">
    <name type="scientific">Nocardia globerula</name>
    <dbReference type="NCBI Taxonomy" id="1818"/>
    <lineage>
        <taxon>Bacteria</taxon>
        <taxon>Bacillati</taxon>
        <taxon>Actinomycetota</taxon>
        <taxon>Actinomycetes</taxon>
        <taxon>Mycobacteriales</taxon>
        <taxon>Nocardiaceae</taxon>
        <taxon>Nocardia</taxon>
    </lineage>
</organism>
<dbReference type="Pfam" id="PF00440">
    <property type="entry name" value="TetR_N"/>
    <property type="match status" value="1"/>
</dbReference>
<dbReference type="Gene3D" id="1.10.10.60">
    <property type="entry name" value="Homeodomain-like"/>
    <property type="match status" value="1"/>
</dbReference>
<dbReference type="PANTHER" id="PTHR30055">
    <property type="entry name" value="HTH-TYPE TRANSCRIPTIONAL REGULATOR RUTR"/>
    <property type="match status" value="1"/>
</dbReference>
<dbReference type="Pfam" id="PF21313">
    <property type="entry name" value="EthR_C"/>
    <property type="match status" value="1"/>
</dbReference>
<dbReference type="AlphaFoldDB" id="A0A652YHJ5"/>
<comment type="caution">
    <text evidence="4">The sequence shown here is derived from an EMBL/GenBank/DDBJ whole genome shotgun (WGS) entry which is preliminary data.</text>
</comment>
<feature type="domain" description="HTH tetR-type" evidence="3">
    <location>
        <begin position="18"/>
        <end position="78"/>
    </location>
</feature>
<dbReference type="SUPFAM" id="SSF46689">
    <property type="entry name" value="Homeodomain-like"/>
    <property type="match status" value="1"/>
</dbReference>
<evidence type="ECO:0000259" key="3">
    <source>
        <dbReference type="PROSITE" id="PS50977"/>
    </source>
</evidence>
<accession>A0A652YHJ5</accession>
<dbReference type="SUPFAM" id="SSF48498">
    <property type="entry name" value="Tetracyclin repressor-like, C-terminal domain"/>
    <property type="match status" value="1"/>
</dbReference>
<evidence type="ECO:0000313" key="4">
    <source>
        <dbReference type="EMBL" id="TYQ00715.1"/>
    </source>
</evidence>
<evidence type="ECO:0000256" key="1">
    <source>
        <dbReference type="ARBA" id="ARBA00023125"/>
    </source>
</evidence>
<reference evidence="4" key="1">
    <citation type="submission" date="2019-07" db="EMBL/GenBank/DDBJ databases">
        <title>Genomic Encyclopedia of Type Strains, Phase IV (KMG-IV): sequencing the most valuable type-strain genomes for metagenomic binning, comparative biology and taxonomic classification.</title>
        <authorList>
            <person name="Goeker M."/>
        </authorList>
    </citation>
    <scope>NUCLEOTIDE SEQUENCE</scope>
    <source>
        <strain evidence="4">DSM 44596</strain>
    </source>
</reference>
<feature type="DNA-binding region" description="H-T-H motif" evidence="2">
    <location>
        <begin position="41"/>
        <end position="60"/>
    </location>
</feature>
<dbReference type="PANTHER" id="PTHR30055:SF184">
    <property type="entry name" value="HTH-TYPE TRANSCRIPTIONAL REGULATOR ETHR"/>
    <property type="match status" value="1"/>
</dbReference>
<dbReference type="InterPro" id="IPR036271">
    <property type="entry name" value="Tet_transcr_reg_TetR-rel_C_sf"/>
</dbReference>
<dbReference type="InterPro" id="IPR009057">
    <property type="entry name" value="Homeodomain-like_sf"/>
</dbReference>
<dbReference type="GO" id="GO:0003700">
    <property type="term" value="F:DNA-binding transcription factor activity"/>
    <property type="evidence" value="ECO:0007669"/>
    <property type="project" value="TreeGrafter"/>
</dbReference>
<keyword evidence="1 2" id="KW-0238">DNA-binding</keyword>
<dbReference type="Gene3D" id="1.10.357.10">
    <property type="entry name" value="Tetracycline Repressor, domain 2"/>
    <property type="match status" value="1"/>
</dbReference>
<sequence>MESAVRDGVDAGRSDKGELRRESILRALENLLETTTLHELNVRDISKAAGVTRSAFYFYFDNKAAAVSELSKAVDEEVAAASAIYSGGTDDPARQVGQMIGAVRDTWMRHPHLFRAMRDARSSDPGVDDLWNRGLEGFVEPVAAVIDSERESGRAPVGADSRMLALVLLESIARMGDRYWIGDQKAADVAAATQALCAVWMGSIYGRV</sequence>
<dbReference type="InterPro" id="IPR050109">
    <property type="entry name" value="HTH-type_TetR-like_transc_reg"/>
</dbReference>
<dbReference type="InterPro" id="IPR001647">
    <property type="entry name" value="HTH_TetR"/>
</dbReference>
<dbReference type="InterPro" id="IPR049397">
    <property type="entry name" value="EthR_C"/>
</dbReference>